<sequence>MRAFNTSGKTFTSPHVCVTSQHWYNLAKHRIRSTQSPIKVRRTRKRRHKRVQTLPHGDWLARELKKRARTTFFVVVWVSRPVCVFISPKLGLPTTLAEAIDRHVFVELSAFYALSDFSISIAQGLRPQYRALHCTNTLRSNTDRSERALFNLQILDVRLRRMLAAVLEPSRTLELIS</sequence>
<reference evidence="1 2" key="1">
    <citation type="journal article" date="2019" name="Commun. Biol.">
        <title>The bagworm genome reveals a unique fibroin gene that provides high tensile strength.</title>
        <authorList>
            <person name="Kono N."/>
            <person name="Nakamura H."/>
            <person name="Ohtoshi R."/>
            <person name="Tomita M."/>
            <person name="Numata K."/>
            <person name="Arakawa K."/>
        </authorList>
    </citation>
    <scope>NUCLEOTIDE SEQUENCE [LARGE SCALE GENOMIC DNA]</scope>
</reference>
<evidence type="ECO:0000313" key="1">
    <source>
        <dbReference type="EMBL" id="GBP68529.1"/>
    </source>
</evidence>
<dbReference type="EMBL" id="BGZK01001014">
    <property type="protein sequence ID" value="GBP68529.1"/>
    <property type="molecule type" value="Genomic_DNA"/>
</dbReference>
<keyword evidence="2" id="KW-1185">Reference proteome</keyword>
<protein>
    <submittedName>
        <fullName evidence="1">Uncharacterized protein</fullName>
    </submittedName>
</protein>
<dbReference type="AlphaFoldDB" id="A0A4C1Y1W1"/>
<proteinExistence type="predicted"/>
<comment type="caution">
    <text evidence="1">The sequence shown here is derived from an EMBL/GenBank/DDBJ whole genome shotgun (WGS) entry which is preliminary data.</text>
</comment>
<dbReference type="Proteomes" id="UP000299102">
    <property type="component" value="Unassembled WGS sequence"/>
</dbReference>
<organism evidence="1 2">
    <name type="scientific">Eumeta variegata</name>
    <name type="common">Bagworm moth</name>
    <name type="synonym">Eumeta japonica</name>
    <dbReference type="NCBI Taxonomy" id="151549"/>
    <lineage>
        <taxon>Eukaryota</taxon>
        <taxon>Metazoa</taxon>
        <taxon>Ecdysozoa</taxon>
        <taxon>Arthropoda</taxon>
        <taxon>Hexapoda</taxon>
        <taxon>Insecta</taxon>
        <taxon>Pterygota</taxon>
        <taxon>Neoptera</taxon>
        <taxon>Endopterygota</taxon>
        <taxon>Lepidoptera</taxon>
        <taxon>Glossata</taxon>
        <taxon>Ditrysia</taxon>
        <taxon>Tineoidea</taxon>
        <taxon>Psychidae</taxon>
        <taxon>Oiketicinae</taxon>
        <taxon>Eumeta</taxon>
    </lineage>
</organism>
<evidence type="ECO:0000313" key="2">
    <source>
        <dbReference type="Proteomes" id="UP000299102"/>
    </source>
</evidence>
<accession>A0A4C1Y1W1</accession>
<gene>
    <name evidence="1" type="ORF">EVAR_55662_1</name>
</gene>
<name>A0A4C1Y1W1_EUMVA</name>